<gene>
    <name evidence="4" type="ORF">AMK59_3863</name>
</gene>
<dbReference type="Proteomes" id="UP000051574">
    <property type="component" value="Unassembled WGS sequence"/>
</dbReference>
<dbReference type="GO" id="GO:0005874">
    <property type="term" value="C:microtubule"/>
    <property type="evidence" value="ECO:0007669"/>
    <property type="project" value="UniProtKB-KW"/>
</dbReference>
<protein>
    <recommendedName>
        <fullName evidence="3">Gamma tubulin complex component protein N-terminal domain-containing protein</fullName>
    </recommendedName>
</protein>
<dbReference type="OrthoDB" id="66546at2759"/>
<evidence type="ECO:0000313" key="4">
    <source>
        <dbReference type="EMBL" id="KRT82374.1"/>
    </source>
</evidence>
<name>A0A0T6B537_9SCAR</name>
<organism evidence="4 5">
    <name type="scientific">Oryctes borbonicus</name>
    <dbReference type="NCBI Taxonomy" id="1629725"/>
    <lineage>
        <taxon>Eukaryota</taxon>
        <taxon>Metazoa</taxon>
        <taxon>Ecdysozoa</taxon>
        <taxon>Arthropoda</taxon>
        <taxon>Hexapoda</taxon>
        <taxon>Insecta</taxon>
        <taxon>Pterygota</taxon>
        <taxon>Neoptera</taxon>
        <taxon>Endopterygota</taxon>
        <taxon>Coleoptera</taxon>
        <taxon>Polyphaga</taxon>
        <taxon>Scarabaeiformia</taxon>
        <taxon>Scarabaeidae</taxon>
        <taxon>Dynastinae</taxon>
        <taxon>Oryctes</taxon>
    </lineage>
</organism>
<dbReference type="EMBL" id="LJIG01009791">
    <property type="protein sequence ID" value="KRT82374.1"/>
    <property type="molecule type" value="Genomic_DNA"/>
</dbReference>
<feature type="non-terminal residue" evidence="4">
    <location>
        <position position="507"/>
    </location>
</feature>
<evidence type="ECO:0000313" key="5">
    <source>
        <dbReference type="Proteomes" id="UP000051574"/>
    </source>
</evidence>
<dbReference type="InterPro" id="IPR041470">
    <property type="entry name" value="GCP_N"/>
</dbReference>
<sequence>MSSYPSTEVLSLVKELVSKLTQFKEGSNLFNHVENYVINCIHNADSMIFLKKKDIDRALTSLSDKFIFHGFSLQAVDLLRHYENFLPNSTPKNLLESKLNTVKFLLCLSESPTSKFLENPYRLPVVHQEEEIDWPAYLKEGIERWSPPPEESSDDWSDTSESDLSNVTSPQIKAGEVTKVIPVDEIDNKDKCVVNYDDLKESVQNSVQNTWFSKDRVCVLPESSNVDANIAICWDNFLEHSVQGLISIKRSNIITEYCMLREIIWQNYIVHNSFIFHYLGDKLLPKENVTIASVRSNALQTFLYEFLPYIELLHDFRCFHMSLFDENECTQAPDTYRSYNNSLRGFLRPLYDNLIEIEKDIVEQKSTMTLLKLANEFKDIFAIANILKRIHYNSIIDFRNNEPLICATTLLYRLHHGLVHCISKIELDIYSTLYLESLFKYFSIINTWLGNDTLIDCYDEFIIKQVRTDQNITADVTDSTFTSVFDDNSIDHEDFHWDTVFIVREMG</sequence>
<dbReference type="AlphaFoldDB" id="A0A0T6B537"/>
<feature type="domain" description="Gamma tubulin complex component protein N-terminal" evidence="3">
    <location>
        <begin position="285"/>
        <end position="486"/>
    </location>
</feature>
<evidence type="ECO:0000256" key="2">
    <source>
        <dbReference type="SAM" id="MobiDB-lite"/>
    </source>
</evidence>
<feature type="region of interest" description="Disordered" evidence="2">
    <location>
        <begin position="146"/>
        <end position="168"/>
    </location>
</feature>
<proteinExistence type="predicted"/>
<keyword evidence="5" id="KW-1185">Reference proteome</keyword>
<keyword evidence="1" id="KW-0493">Microtubule</keyword>
<evidence type="ECO:0000259" key="3">
    <source>
        <dbReference type="Pfam" id="PF17681"/>
    </source>
</evidence>
<accession>A0A0T6B537</accession>
<reference evidence="4 5" key="1">
    <citation type="submission" date="2015-09" db="EMBL/GenBank/DDBJ databases">
        <title>Draft genome of the scarab beetle Oryctes borbonicus.</title>
        <authorList>
            <person name="Meyer J.M."/>
            <person name="Markov G.V."/>
            <person name="Baskaran P."/>
            <person name="Herrmann M."/>
            <person name="Sommer R.J."/>
            <person name="Roedelsperger C."/>
        </authorList>
    </citation>
    <scope>NUCLEOTIDE SEQUENCE [LARGE SCALE GENOMIC DNA]</scope>
    <source>
        <strain evidence="4">OB123</strain>
        <tissue evidence="4">Whole animal</tissue>
    </source>
</reference>
<feature type="compositionally biased region" description="Acidic residues" evidence="2">
    <location>
        <begin position="151"/>
        <end position="161"/>
    </location>
</feature>
<evidence type="ECO:0000256" key="1">
    <source>
        <dbReference type="ARBA" id="ARBA00022701"/>
    </source>
</evidence>
<dbReference type="Pfam" id="PF17681">
    <property type="entry name" value="GCP_N_terminal"/>
    <property type="match status" value="1"/>
</dbReference>
<comment type="caution">
    <text evidence="4">The sequence shown here is derived from an EMBL/GenBank/DDBJ whole genome shotgun (WGS) entry which is preliminary data.</text>
</comment>